<dbReference type="EMBL" id="JBAMMX010000008">
    <property type="protein sequence ID" value="KAK6934465.1"/>
    <property type="molecule type" value="Genomic_DNA"/>
</dbReference>
<comment type="subcellular location">
    <subcellularLocation>
        <location evidence="1 8">Cell membrane</location>
        <topology evidence="1 8">Multi-pass membrane protein</topology>
    </subcellularLocation>
</comment>
<evidence type="ECO:0000256" key="4">
    <source>
        <dbReference type="ARBA" id="ARBA00022475"/>
    </source>
</evidence>
<evidence type="ECO:0000256" key="6">
    <source>
        <dbReference type="ARBA" id="ARBA00022989"/>
    </source>
</evidence>
<comment type="similarity">
    <text evidence="2 8">Belongs to the Casparian strip membrane proteins (CASP) family.</text>
</comment>
<protein>
    <recommendedName>
        <fullName evidence="8">CASP-like protein</fullName>
    </recommendedName>
</protein>
<dbReference type="InterPro" id="IPR006459">
    <property type="entry name" value="CASP/CASPL"/>
</dbReference>
<reference evidence="10 11" key="1">
    <citation type="submission" date="2023-12" db="EMBL/GenBank/DDBJ databases">
        <title>A high-quality genome assembly for Dillenia turbinata (Dilleniales).</title>
        <authorList>
            <person name="Chanderbali A."/>
        </authorList>
    </citation>
    <scope>NUCLEOTIDE SEQUENCE [LARGE SCALE GENOMIC DNA]</scope>
    <source>
        <strain evidence="10">LSX21</strain>
        <tissue evidence="10">Leaf</tissue>
    </source>
</reference>
<evidence type="ECO:0000256" key="3">
    <source>
        <dbReference type="ARBA" id="ARBA00011489"/>
    </source>
</evidence>
<keyword evidence="4 8" id="KW-1003">Cell membrane</keyword>
<evidence type="ECO:0000313" key="11">
    <source>
        <dbReference type="Proteomes" id="UP001370490"/>
    </source>
</evidence>
<evidence type="ECO:0000256" key="5">
    <source>
        <dbReference type="ARBA" id="ARBA00022692"/>
    </source>
</evidence>
<evidence type="ECO:0000256" key="1">
    <source>
        <dbReference type="ARBA" id="ARBA00004651"/>
    </source>
</evidence>
<dbReference type="InterPro" id="IPR006702">
    <property type="entry name" value="CASP_dom"/>
</dbReference>
<evidence type="ECO:0000256" key="2">
    <source>
        <dbReference type="ARBA" id="ARBA00007651"/>
    </source>
</evidence>
<feature type="transmembrane region" description="Helical" evidence="8">
    <location>
        <begin position="94"/>
        <end position="114"/>
    </location>
</feature>
<dbReference type="NCBIfam" id="TIGR01569">
    <property type="entry name" value="A_tha_TIGR01569"/>
    <property type="match status" value="1"/>
</dbReference>
<gene>
    <name evidence="10" type="ORF">RJ641_034620</name>
</gene>
<evidence type="ECO:0000256" key="8">
    <source>
        <dbReference type="RuleBase" id="RU361233"/>
    </source>
</evidence>
<dbReference type="PANTHER" id="PTHR33573:SF30">
    <property type="entry name" value="CASP-LIKE PROTEIN 2C1-RELATED"/>
    <property type="match status" value="1"/>
</dbReference>
<comment type="subunit">
    <text evidence="3 8">Homodimer and heterodimers.</text>
</comment>
<accession>A0AAN8VHS6</accession>
<keyword evidence="11" id="KW-1185">Reference proteome</keyword>
<dbReference type="Pfam" id="PF04535">
    <property type="entry name" value="CASP_dom"/>
    <property type="match status" value="1"/>
</dbReference>
<evidence type="ECO:0000313" key="10">
    <source>
        <dbReference type="EMBL" id="KAK6934465.1"/>
    </source>
</evidence>
<evidence type="ECO:0000256" key="7">
    <source>
        <dbReference type="ARBA" id="ARBA00023136"/>
    </source>
</evidence>
<organism evidence="10 11">
    <name type="scientific">Dillenia turbinata</name>
    <dbReference type="NCBI Taxonomy" id="194707"/>
    <lineage>
        <taxon>Eukaryota</taxon>
        <taxon>Viridiplantae</taxon>
        <taxon>Streptophyta</taxon>
        <taxon>Embryophyta</taxon>
        <taxon>Tracheophyta</taxon>
        <taxon>Spermatophyta</taxon>
        <taxon>Magnoliopsida</taxon>
        <taxon>eudicotyledons</taxon>
        <taxon>Gunneridae</taxon>
        <taxon>Pentapetalae</taxon>
        <taxon>Dilleniales</taxon>
        <taxon>Dilleniaceae</taxon>
        <taxon>Dillenia</taxon>
    </lineage>
</organism>
<proteinExistence type="inferred from homology"/>
<keyword evidence="6 8" id="KW-1133">Transmembrane helix</keyword>
<keyword evidence="5 8" id="KW-0812">Transmembrane</keyword>
<feature type="domain" description="Casparian strip membrane protein" evidence="9">
    <location>
        <begin position="12"/>
        <end position="149"/>
    </location>
</feature>
<evidence type="ECO:0000259" key="9">
    <source>
        <dbReference type="Pfam" id="PF04535"/>
    </source>
</evidence>
<keyword evidence="7 8" id="KW-0472">Membrane</keyword>
<feature type="transmembrane region" description="Helical" evidence="8">
    <location>
        <begin position="135"/>
        <end position="159"/>
    </location>
</feature>
<dbReference type="Proteomes" id="UP001370490">
    <property type="component" value="Unassembled WGS sequence"/>
</dbReference>
<name>A0AAN8VHS6_9MAGN</name>
<dbReference type="PANTHER" id="PTHR33573">
    <property type="entry name" value="CASP-LIKE PROTEIN 4A4"/>
    <property type="match status" value="1"/>
</dbReference>
<comment type="caution">
    <text evidence="10">The sequence shown here is derived from an EMBL/GenBank/DDBJ whole genome shotgun (WGS) entry which is preliminary data.</text>
</comment>
<comment type="caution">
    <text evidence="8">Lacks conserved residue(s) required for the propagation of feature annotation.</text>
</comment>
<dbReference type="AlphaFoldDB" id="A0AAN8VHS6"/>
<dbReference type="GO" id="GO:0005886">
    <property type="term" value="C:plasma membrane"/>
    <property type="evidence" value="ECO:0007669"/>
    <property type="project" value="UniProtKB-SubCell"/>
</dbReference>
<sequence>MRFLDENNVSILKVLDFSLRLFVVPLCVASICLTVTNHQDNSIYGKLEFSNFLGLKYMTCISAISSGYALLAVVSTWVKFLATKAWAFFVSDQVVAYLMVTSGAAMAEILYLAYKGDKEVTWSKACTSYGRFCSRLVLAVSLHALALLCFFVLAIISAYRAFSIYEPPYVPAEEVEENRP</sequence>
<feature type="transmembrane region" description="Helical" evidence="8">
    <location>
        <begin position="57"/>
        <end position="82"/>
    </location>
</feature>